<gene>
    <name evidence="2" type="ORF">Nlim_0337</name>
</gene>
<evidence type="ECO:0000256" key="1">
    <source>
        <dbReference type="SAM" id="Phobius"/>
    </source>
</evidence>
<dbReference type="HOGENOM" id="CLU_2010011_0_0_2"/>
<dbReference type="EMBL" id="AEGP01000022">
    <property type="protein sequence ID" value="EGG42782.1"/>
    <property type="molecule type" value="Genomic_DNA"/>
</dbReference>
<feature type="transmembrane region" description="Helical" evidence="1">
    <location>
        <begin position="6"/>
        <end position="26"/>
    </location>
</feature>
<keyword evidence="1" id="KW-1133">Transmembrane helix</keyword>
<evidence type="ECO:0000313" key="2">
    <source>
        <dbReference type="EMBL" id="EGG42782.1"/>
    </source>
</evidence>
<accession>F3KIN8</accession>
<organism evidence="2">
    <name type="scientific">Candidatus Nitrosarchaeum limnium SFB1</name>
    <dbReference type="NCBI Taxonomy" id="886738"/>
    <lineage>
        <taxon>Archaea</taxon>
        <taxon>Nitrososphaerota</taxon>
        <taxon>Nitrososphaeria</taxon>
        <taxon>Nitrosopumilales</taxon>
        <taxon>Nitrosopumilaceae</taxon>
        <taxon>Nitrosarchaeum</taxon>
    </lineage>
</organism>
<protein>
    <submittedName>
        <fullName evidence="2">Uncharacterized protein</fullName>
    </submittedName>
</protein>
<comment type="caution">
    <text evidence="2">The sequence shown here is derived from an EMBL/GenBank/DDBJ whole genome shotgun (WGS) entry which is preliminary data.</text>
</comment>
<dbReference type="AlphaFoldDB" id="F3KIN8"/>
<name>F3KIN8_9ARCH</name>
<sequence>MNPMFGFTIGGLMMVFIVIVVVFSFLETFVSPTSEKSILKNVDSALNLNDPHICLNFDDYENCISNIAYMKKNPEICVNYIHDEKNQYDCLSQFLRKYKDRICNFVSEQYRADCIDQAKNYDN</sequence>
<reference evidence="2" key="1">
    <citation type="journal article" date="2011" name="PLoS ONE">
        <title>Genome of a low-salinity ammonia-oxidizing archaeon determined by single-cell and metagenomic analysis.</title>
        <authorList>
            <person name="Blainey P.C."/>
            <person name="Mosier A.C."/>
            <person name="Potanina A."/>
            <person name="Francis C.A."/>
            <person name="Quake S.R."/>
        </authorList>
    </citation>
    <scope>NUCLEOTIDE SEQUENCE [LARGE SCALE GENOMIC DNA]</scope>
    <source>
        <strain evidence="2">SFB1</strain>
    </source>
</reference>
<dbReference type="Proteomes" id="UP000004348">
    <property type="component" value="Chromosome"/>
</dbReference>
<keyword evidence="1" id="KW-0472">Membrane</keyword>
<keyword evidence="1" id="KW-0812">Transmembrane</keyword>
<proteinExistence type="predicted"/>